<evidence type="ECO:0000313" key="2">
    <source>
        <dbReference type="EMBL" id="KAK7878738.1"/>
    </source>
</evidence>
<dbReference type="AlphaFoldDB" id="A0AAW0MEY2"/>
<proteinExistence type="predicted"/>
<organism evidence="2 3">
    <name type="scientific">Mugilogobius chulae</name>
    <name type="common">yellowstripe goby</name>
    <dbReference type="NCBI Taxonomy" id="88201"/>
    <lineage>
        <taxon>Eukaryota</taxon>
        <taxon>Metazoa</taxon>
        <taxon>Chordata</taxon>
        <taxon>Craniata</taxon>
        <taxon>Vertebrata</taxon>
        <taxon>Euteleostomi</taxon>
        <taxon>Actinopterygii</taxon>
        <taxon>Neopterygii</taxon>
        <taxon>Teleostei</taxon>
        <taxon>Neoteleostei</taxon>
        <taxon>Acanthomorphata</taxon>
        <taxon>Gobiaria</taxon>
        <taxon>Gobiiformes</taxon>
        <taxon>Gobioidei</taxon>
        <taxon>Gobiidae</taxon>
        <taxon>Gobionellinae</taxon>
        <taxon>Mugilogobius</taxon>
    </lineage>
</organism>
<feature type="compositionally biased region" description="Polar residues" evidence="1">
    <location>
        <begin position="61"/>
        <end position="71"/>
    </location>
</feature>
<keyword evidence="3" id="KW-1185">Reference proteome</keyword>
<dbReference type="Proteomes" id="UP001460270">
    <property type="component" value="Unassembled WGS sequence"/>
</dbReference>
<dbReference type="PANTHER" id="PTHR11505">
    <property type="entry name" value="L1 TRANSPOSABLE ELEMENT-RELATED"/>
    <property type="match status" value="1"/>
</dbReference>
<sequence length="282" mass="32122">MSPLIYTFSSCDLLQVVFVWVPVLLHGCIIRAGLGLRGSAKDVTEIHTYAAVNAADISADQVSLPDSSDGSTPDPKKGRIEPSFLEMQENITATVDHEKRIAYPEQKLNELERYNWRVNLRLYGLPEMEGEDLKKRFLELCHQVVPDVRETTLPFHVDVCHRLGMRMDNKPRPVIARFSSRAFKEKLWRSAKGRKHLRWDFLVMHEKKIPPEMFSTRHSGGGAIMIWGAFSFSGTLELQRRRRERQQILGTPLPASVLGLTLPPTRTRELWVVGKGCPPGVW</sequence>
<dbReference type="InterPro" id="IPR004244">
    <property type="entry name" value="Transposase_22"/>
</dbReference>
<comment type="caution">
    <text evidence="2">The sequence shown here is derived from an EMBL/GenBank/DDBJ whole genome shotgun (WGS) entry which is preliminary data.</text>
</comment>
<evidence type="ECO:0000313" key="3">
    <source>
        <dbReference type="Proteomes" id="UP001460270"/>
    </source>
</evidence>
<reference evidence="3" key="1">
    <citation type="submission" date="2024-04" db="EMBL/GenBank/DDBJ databases">
        <title>Salinicola lusitanus LLJ914,a marine bacterium isolated from the Okinawa Trough.</title>
        <authorList>
            <person name="Li J."/>
        </authorList>
    </citation>
    <scope>NUCLEOTIDE SEQUENCE [LARGE SCALE GENOMIC DNA]</scope>
</reference>
<gene>
    <name evidence="2" type="ORF">WMY93_030977</name>
</gene>
<protein>
    <submittedName>
        <fullName evidence="2">Uncharacterized protein</fullName>
    </submittedName>
</protein>
<evidence type="ECO:0000256" key="1">
    <source>
        <dbReference type="SAM" id="MobiDB-lite"/>
    </source>
</evidence>
<accession>A0AAW0MEY2</accession>
<dbReference type="Gene3D" id="3.30.70.1820">
    <property type="entry name" value="L1 transposable element, RRM domain"/>
    <property type="match status" value="1"/>
</dbReference>
<name>A0AAW0MEY2_9GOBI</name>
<feature type="region of interest" description="Disordered" evidence="1">
    <location>
        <begin position="61"/>
        <end position="80"/>
    </location>
</feature>
<dbReference type="EMBL" id="JBBPFD010000489">
    <property type="protein sequence ID" value="KAK7878738.1"/>
    <property type="molecule type" value="Genomic_DNA"/>
</dbReference>